<dbReference type="PANTHER" id="PTHR33365:SF4">
    <property type="entry name" value="CYCLOCHLOROTINE BIOSYNTHESIS PROTEIN O"/>
    <property type="match status" value="1"/>
</dbReference>
<dbReference type="Proteomes" id="UP000248423">
    <property type="component" value="Unassembled WGS sequence"/>
</dbReference>
<feature type="signal peptide" evidence="3">
    <location>
        <begin position="1"/>
        <end position="26"/>
    </location>
</feature>
<organism evidence="4 5">
    <name type="scientific">Aspergillus sclerotiicarbonarius (strain CBS 121057 / IBT 28362)</name>
    <dbReference type="NCBI Taxonomy" id="1448318"/>
    <lineage>
        <taxon>Eukaryota</taxon>
        <taxon>Fungi</taxon>
        <taxon>Dikarya</taxon>
        <taxon>Ascomycota</taxon>
        <taxon>Pezizomycotina</taxon>
        <taxon>Eurotiomycetes</taxon>
        <taxon>Eurotiomycetidae</taxon>
        <taxon>Eurotiales</taxon>
        <taxon>Aspergillaceae</taxon>
        <taxon>Aspergillus</taxon>
        <taxon>Aspergillus subgen. Circumdati</taxon>
    </lineage>
</organism>
<dbReference type="EMBL" id="KZ826352">
    <property type="protein sequence ID" value="PYI06042.1"/>
    <property type="molecule type" value="Genomic_DNA"/>
</dbReference>
<gene>
    <name evidence="4" type="ORF">BO78DRAFT_369555</name>
</gene>
<name>A0A319E7D4_ASPSB</name>
<proteinExistence type="inferred from homology"/>
<evidence type="ECO:0000313" key="4">
    <source>
        <dbReference type="EMBL" id="PYI06042.1"/>
    </source>
</evidence>
<dbReference type="InterPro" id="IPR021765">
    <property type="entry name" value="UstYa-like"/>
</dbReference>
<sequence>MLSRKWALSDLSAASVVLSVIIVLLGQTLEPPEIACVKNMSSWSPAFSAVDSSWQMFRNGFSEKSIYRGSPTPAIEDAWSDILQQHPILVPESDTGLDPRDSTHEFALVKSADGQIPAYLEVFRNMGCLNLLRQHTYREEYDYSSIDAFQGTEAEIMRRVDACTQRLREVLMCVGDATPYLIMLTPEKAQTESPDFNTLHYCRDFDGIVQWTRENQIDDVNFEGYSRYI</sequence>
<dbReference type="PANTHER" id="PTHR33365">
    <property type="entry name" value="YALI0B05434P"/>
    <property type="match status" value="1"/>
</dbReference>
<evidence type="ECO:0000256" key="1">
    <source>
        <dbReference type="ARBA" id="ARBA00004685"/>
    </source>
</evidence>
<comment type="similarity">
    <text evidence="2">Belongs to the ustYa family.</text>
</comment>
<evidence type="ECO:0008006" key="6">
    <source>
        <dbReference type="Google" id="ProtNLM"/>
    </source>
</evidence>
<dbReference type="Pfam" id="PF11807">
    <property type="entry name" value="UstYa"/>
    <property type="match status" value="1"/>
</dbReference>
<dbReference type="VEuPathDB" id="FungiDB:BO78DRAFT_369555"/>
<dbReference type="STRING" id="1448318.A0A319E7D4"/>
<protein>
    <recommendedName>
        <fullName evidence="6">Tat pathway signal sequence</fullName>
    </recommendedName>
</protein>
<reference evidence="4 5" key="1">
    <citation type="submission" date="2018-02" db="EMBL/GenBank/DDBJ databases">
        <title>The genomes of Aspergillus section Nigri reveals drivers in fungal speciation.</title>
        <authorList>
            <consortium name="DOE Joint Genome Institute"/>
            <person name="Vesth T.C."/>
            <person name="Nybo J."/>
            <person name="Theobald S."/>
            <person name="Brandl J."/>
            <person name="Frisvad J.C."/>
            <person name="Nielsen K.F."/>
            <person name="Lyhne E.K."/>
            <person name="Kogle M.E."/>
            <person name="Kuo A."/>
            <person name="Riley R."/>
            <person name="Clum A."/>
            <person name="Nolan M."/>
            <person name="Lipzen A."/>
            <person name="Salamov A."/>
            <person name="Henrissat B."/>
            <person name="Wiebenga A."/>
            <person name="De vries R.P."/>
            <person name="Grigoriev I.V."/>
            <person name="Mortensen U.H."/>
            <person name="Andersen M.R."/>
            <person name="Baker S.E."/>
        </authorList>
    </citation>
    <scope>NUCLEOTIDE SEQUENCE [LARGE SCALE GENOMIC DNA]</scope>
    <source>
        <strain evidence="4 5">CBS 121057</strain>
    </source>
</reference>
<accession>A0A319E7D4</accession>
<keyword evidence="5" id="KW-1185">Reference proteome</keyword>
<dbReference type="GO" id="GO:0043386">
    <property type="term" value="P:mycotoxin biosynthetic process"/>
    <property type="evidence" value="ECO:0007669"/>
    <property type="project" value="InterPro"/>
</dbReference>
<evidence type="ECO:0000256" key="2">
    <source>
        <dbReference type="ARBA" id="ARBA00035112"/>
    </source>
</evidence>
<keyword evidence="3" id="KW-0732">Signal</keyword>
<evidence type="ECO:0000256" key="3">
    <source>
        <dbReference type="SAM" id="SignalP"/>
    </source>
</evidence>
<evidence type="ECO:0000313" key="5">
    <source>
        <dbReference type="Proteomes" id="UP000248423"/>
    </source>
</evidence>
<feature type="chain" id="PRO_5016415119" description="Tat pathway signal sequence" evidence="3">
    <location>
        <begin position="27"/>
        <end position="229"/>
    </location>
</feature>
<comment type="pathway">
    <text evidence="1">Mycotoxin biosynthesis.</text>
</comment>
<dbReference type="OrthoDB" id="3687641at2759"/>
<dbReference type="AlphaFoldDB" id="A0A319E7D4"/>